<name>A0ABM9ASD0_9BACT</name>
<evidence type="ECO:0008006" key="4">
    <source>
        <dbReference type="Google" id="ProtNLM"/>
    </source>
</evidence>
<proteinExistence type="predicted"/>
<accession>A0ABM9ASD0</accession>
<keyword evidence="3" id="KW-1185">Reference proteome</keyword>
<evidence type="ECO:0000313" key="3">
    <source>
        <dbReference type="Proteomes" id="UP000837932"/>
    </source>
</evidence>
<dbReference type="Proteomes" id="UP000837932">
    <property type="component" value="Unassembled WGS sequence"/>
</dbReference>
<feature type="chain" id="PRO_5045082694" description="DUF3108 domain-containing protein" evidence="1">
    <location>
        <begin position="17"/>
        <end position="240"/>
    </location>
</feature>
<gene>
    <name evidence="2" type="ORF">EMA8858_02348</name>
</gene>
<dbReference type="RefSeq" id="WP_238806782.1">
    <property type="nucleotide sequence ID" value="NZ_CAKLPY010000002.1"/>
</dbReference>
<feature type="signal peptide" evidence="1">
    <location>
        <begin position="1"/>
        <end position="16"/>
    </location>
</feature>
<evidence type="ECO:0000256" key="1">
    <source>
        <dbReference type="SAM" id="SignalP"/>
    </source>
</evidence>
<dbReference type="EMBL" id="CAKLPY010000002">
    <property type="protein sequence ID" value="CAH0996217.1"/>
    <property type="molecule type" value="Genomic_DNA"/>
</dbReference>
<sequence length="240" mass="26387">MKKILLLVLIGNLAFAQTKLSQQTFEGFINKRIPINLSLTFDANLVYGTLTYKKVGQPIKVIGTIESDNFLLHEFAAKAEVTGIYYGTIKDGEISGSWSSPNGKEMSFSIKKTAATQIDKPEPKPVTGSYAYSFGKDGGTGNMYVQQIGKDKIIVEIQAVKGPPSYNEATIEKTSLKFSRNQAIYENKEFGKCLLKISFFDGGANIIYIDEGYDCGFGNAASVIGNYMKFDSKAPKFENN</sequence>
<keyword evidence="1" id="KW-0732">Signal</keyword>
<organism evidence="2 3">
    <name type="scientific">Emticicia aquatica</name>
    <dbReference type="NCBI Taxonomy" id="1681835"/>
    <lineage>
        <taxon>Bacteria</taxon>
        <taxon>Pseudomonadati</taxon>
        <taxon>Bacteroidota</taxon>
        <taxon>Cytophagia</taxon>
        <taxon>Cytophagales</taxon>
        <taxon>Leadbetterellaceae</taxon>
        <taxon>Emticicia</taxon>
    </lineage>
</organism>
<reference evidence="2" key="1">
    <citation type="submission" date="2021-12" db="EMBL/GenBank/DDBJ databases">
        <authorList>
            <person name="Rodrigo-Torres L."/>
            <person name="Arahal R. D."/>
            <person name="Lucena T."/>
        </authorList>
    </citation>
    <scope>NUCLEOTIDE SEQUENCE</scope>
    <source>
        <strain evidence="2">CECT 8858</strain>
    </source>
</reference>
<protein>
    <recommendedName>
        <fullName evidence="4">DUF3108 domain-containing protein</fullName>
    </recommendedName>
</protein>
<evidence type="ECO:0000313" key="2">
    <source>
        <dbReference type="EMBL" id="CAH0996217.1"/>
    </source>
</evidence>
<comment type="caution">
    <text evidence="2">The sequence shown here is derived from an EMBL/GenBank/DDBJ whole genome shotgun (WGS) entry which is preliminary data.</text>
</comment>